<dbReference type="PANTHER" id="PTHR46754">
    <property type="entry name" value="MKI67 FHA DOMAIN-INTERACTING NUCLEOLAR PHOSPHOPROTEIN"/>
    <property type="match status" value="1"/>
</dbReference>
<protein>
    <recommendedName>
        <fullName evidence="5">RRM domain-containing protein</fullName>
    </recommendedName>
</protein>
<evidence type="ECO:0000256" key="2">
    <source>
        <dbReference type="ARBA" id="ARBA00022884"/>
    </source>
</evidence>
<keyword evidence="2 4" id="KW-0694">RNA-binding</keyword>
<dbReference type="GO" id="GO:0005730">
    <property type="term" value="C:nucleolus"/>
    <property type="evidence" value="ECO:0007669"/>
    <property type="project" value="UniProtKB-SubCell"/>
</dbReference>
<dbReference type="OrthoDB" id="21467at2759"/>
<name>A0A835RSE6_VANPL</name>
<dbReference type="Proteomes" id="UP000639772">
    <property type="component" value="Chromosome 3"/>
</dbReference>
<keyword evidence="3" id="KW-0539">Nucleus</keyword>
<dbReference type="Pfam" id="PF00076">
    <property type="entry name" value="RRM_1"/>
    <property type="match status" value="1"/>
</dbReference>
<dbReference type="SUPFAM" id="SSF54928">
    <property type="entry name" value="RNA-binding domain, RBD"/>
    <property type="match status" value="1"/>
</dbReference>
<evidence type="ECO:0000256" key="3">
    <source>
        <dbReference type="ARBA" id="ARBA00023242"/>
    </source>
</evidence>
<dbReference type="GO" id="GO:0003723">
    <property type="term" value="F:RNA binding"/>
    <property type="evidence" value="ECO:0007669"/>
    <property type="project" value="UniProtKB-UniRule"/>
</dbReference>
<dbReference type="SMART" id="SM00360">
    <property type="entry name" value="RRM"/>
    <property type="match status" value="1"/>
</dbReference>
<dbReference type="InterPro" id="IPR000504">
    <property type="entry name" value="RRM_dom"/>
</dbReference>
<gene>
    <name evidence="6" type="ORF">HPP92_007950</name>
</gene>
<dbReference type="PROSITE" id="PS50102">
    <property type="entry name" value="RRM"/>
    <property type="match status" value="1"/>
</dbReference>
<evidence type="ECO:0000259" key="5">
    <source>
        <dbReference type="PROSITE" id="PS50102"/>
    </source>
</evidence>
<dbReference type="InterPro" id="IPR012677">
    <property type="entry name" value="Nucleotide-bd_a/b_plait_sf"/>
</dbReference>
<dbReference type="Gene3D" id="3.30.70.330">
    <property type="match status" value="1"/>
</dbReference>
<evidence type="ECO:0000256" key="4">
    <source>
        <dbReference type="PROSITE-ProRule" id="PRU00176"/>
    </source>
</evidence>
<dbReference type="InterPro" id="IPR035979">
    <property type="entry name" value="RBD_domain_sf"/>
</dbReference>
<comment type="subcellular location">
    <subcellularLocation>
        <location evidence="1">Nucleus</location>
        <location evidence="1">Nucleolus</location>
    </subcellularLocation>
</comment>
<evidence type="ECO:0000313" key="7">
    <source>
        <dbReference type="Proteomes" id="UP000639772"/>
    </source>
</evidence>
<evidence type="ECO:0000313" key="6">
    <source>
        <dbReference type="EMBL" id="KAG0491087.1"/>
    </source>
</evidence>
<proteinExistence type="predicted"/>
<comment type="caution">
    <text evidence="6">The sequence shown here is derived from an EMBL/GenBank/DDBJ whole genome shotgun (WGS) entry which is preliminary data.</text>
</comment>
<sequence length="157" mass="18892">MLVIYLMDSMRMRWKQFGKVKRLRLARSRRTGRSKHFGYIEFENPQVAKVVADEINNYLLFEHNLQVHLVPPERVHPKLWSGVRRSYNPHIWKAIERKRHNKVRTVEEHARLVKGILKRDEKRRQRIKDAGIDYNCPDFVGNVHPLNKKIKFADEEE</sequence>
<accession>A0A835RSE6</accession>
<dbReference type="EMBL" id="JADCNM010000003">
    <property type="protein sequence ID" value="KAG0491087.1"/>
    <property type="molecule type" value="Genomic_DNA"/>
</dbReference>
<organism evidence="6 7">
    <name type="scientific">Vanilla planifolia</name>
    <name type="common">Vanilla</name>
    <dbReference type="NCBI Taxonomy" id="51239"/>
    <lineage>
        <taxon>Eukaryota</taxon>
        <taxon>Viridiplantae</taxon>
        <taxon>Streptophyta</taxon>
        <taxon>Embryophyta</taxon>
        <taxon>Tracheophyta</taxon>
        <taxon>Spermatophyta</taxon>
        <taxon>Magnoliopsida</taxon>
        <taxon>Liliopsida</taxon>
        <taxon>Asparagales</taxon>
        <taxon>Orchidaceae</taxon>
        <taxon>Vanilloideae</taxon>
        <taxon>Vanilleae</taxon>
        <taxon>Vanilla</taxon>
    </lineage>
</organism>
<evidence type="ECO:0000256" key="1">
    <source>
        <dbReference type="ARBA" id="ARBA00004604"/>
    </source>
</evidence>
<feature type="domain" description="RRM" evidence="5">
    <location>
        <begin position="1"/>
        <end position="72"/>
    </location>
</feature>
<reference evidence="6 7" key="1">
    <citation type="journal article" date="2020" name="Nat. Food">
        <title>A phased Vanilla planifolia genome enables genetic improvement of flavour and production.</title>
        <authorList>
            <person name="Hasing T."/>
            <person name="Tang H."/>
            <person name="Brym M."/>
            <person name="Khazi F."/>
            <person name="Huang T."/>
            <person name="Chambers A.H."/>
        </authorList>
    </citation>
    <scope>NUCLEOTIDE SEQUENCE [LARGE SCALE GENOMIC DNA]</scope>
    <source>
        <tissue evidence="6">Leaf</tissue>
    </source>
</reference>
<dbReference type="AlphaFoldDB" id="A0A835RSE6"/>